<dbReference type="PROSITE" id="PS50082">
    <property type="entry name" value="WD_REPEATS_2"/>
    <property type="match status" value="4"/>
</dbReference>
<dbReference type="PANTHER" id="PTHR15653">
    <property type="entry name" value="STRIATIN"/>
    <property type="match status" value="1"/>
</dbReference>
<dbReference type="EMBL" id="HBIF01000859">
    <property type="protein sequence ID" value="CAE0317475.1"/>
    <property type="molecule type" value="Transcribed_RNA"/>
</dbReference>
<gene>
    <name evidence="4" type="ORF">FSAL1345_LOCUS744</name>
</gene>
<feature type="repeat" description="WD" evidence="3">
    <location>
        <begin position="367"/>
        <end position="408"/>
    </location>
</feature>
<keyword evidence="2" id="KW-0677">Repeat</keyword>
<evidence type="ECO:0000256" key="1">
    <source>
        <dbReference type="ARBA" id="ARBA00022574"/>
    </source>
</evidence>
<evidence type="ECO:0000313" key="4">
    <source>
        <dbReference type="EMBL" id="CAE0317475.1"/>
    </source>
</evidence>
<dbReference type="InterPro" id="IPR019775">
    <property type="entry name" value="WD40_repeat_CS"/>
</dbReference>
<name>A0A7S3MR19_9CILI</name>
<protein>
    <submittedName>
        <fullName evidence="4">Uncharacterized protein</fullName>
    </submittedName>
</protein>
<evidence type="ECO:0000256" key="2">
    <source>
        <dbReference type="ARBA" id="ARBA00022737"/>
    </source>
</evidence>
<dbReference type="CDD" id="cd00200">
    <property type="entry name" value="WD40"/>
    <property type="match status" value="1"/>
</dbReference>
<dbReference type="PROSITE" id="PS00678">
    <property type="entry name" value="WD_REPEATS_1"/>
    <property type="match status" value="3"/>
</dbReference>
<dbReference type="PROSITE" id="PS50294">
    <property type="entry name" value="WD_REPEATS_REGION"/>
    <property type="match status" value="3"/>
</dbReference>
<organism evidence="4">
    <name type="scientific">Fabrea salina</name>
    <dbReference type="NCBI Taxonomy" id="342563"/>
    <lineage>
        <taxon>Eukaryota</taxon>
        <taxon>Sar</taxon>
        <taxon>Alveolata</taxon>
        <taxon>Ciliophora</taxon>
        <taxon>Postciliodesmatophora</taxon>
        <taxon>Heterotrichea</taxon>
        <taxon>Heterotrichida</taxon>
        <taxon>Fabreidae</taxon>
        <taxon>Fabrea</taxon>
    </lineage>
</organism>
<sequence>MLEYALRQERFRYSKMLGGHKRVNSDLVSSFLHRNSEFTAKRKKNSPWMITEEIEDKTLKAIHKPSRSFGSSSSLCEKNSPKPRVRVWREQDVSNFPEPSLVESVVGKKLWKPKATLKSHFDGVRALHFLNSEAVLASASEDCTIKLWDLRYLDSEDSNFESYFTLRGHSGGIFALTGGYSWGGTEINENLLYSGGQDGTIRVWEVPFAELVDPYSNIGGKNFCVGVWEGHQDAVWSLSHNPVSDSMLSASADGSVMLWKLPGVGDSSELTNHPVKKYNLIGDLTPTACAWVQTDLEYFAAGYNSHFLTIFNKETGIYARVPFAKEQGCTQINSLLTSPTCSLAIAGHEDKRIRFFDLRTNVCVKEMVGHTDGVTSVSIHKSGLYLVSGGHDGSLRSWDLRKHQCIHEIPAHRKKYDEAVHAVANHPTLPLLASGGADSLVKLFESN</sequence>
<dbReference type="PRINTS" id="PR00320">
    <property type="entry name" value="GPROTEINBRPT"/>
</dbReference>
<feature type="repeat" description="WD" evidence="3">
    <location>
        <begin position="188"/>
        <end position="206"/>
    </location>
</feature>
<dbReference type="InterPro" id="IPR015943">
    <property type="entry name" value="WD40/YVTN_repeat-like_dom_sf"/>
</dbReference>
<feature type="repeat" description="WD" evidence="3">
    <location>
        <begin position="117"/>
        <end position="151"/>
    </location>
</feature>
<proteinExistence type="predicted"/>
<dbReference type="PANTHER" id="PTHR15653:SF0">
    <property type="entry name" value="CONNECTOR OF KINASE TO AP-1, ISOFORM E"/>
    <property type="match status" value="1"/>
</dbReference>
<keyword evidence="1 3" id="KW-0853">WD repeat</keyword>
<dbReference type="AlphaFoldDB" id="A0A7S3MR19"/>
<dbReference type="Pfam" id="PF00400">
    <property type="entry name" value="WD40"/>
    <property type="match status" value="5"/>
</dbReference>
<dbReference type="InterPro" id="IPR001680">
    <property type="entry name" value="WD40_rpt"/>
</dbReference>
<accession>A0A7S3MR19</accession>
<dbReference type="SUPFAM" id="SSF50978">
    <property type="entry name" value="WD40 repeat-like"/>
    <property type="match status" value="1"/>
</dbReference>
<dbReference type="Gene3D" id="2.130.10.10">
    <property type="entry name" value="YVTN repeat-like/Quinoprotein amine dehydrogenase"/>
    <property type="match status" value="2"/>
</dbReference>
<reference evidence="4" key="1">
    <citation type="submission" date="2021-01" db="EMBL/GenBank/DDBJ databases">
        <authorList>
            <person name="Corre E."/>
            <person name="Pelletier E."/>
            <person name="Niang G."/>
            <person name="Scheremetjew M."/>
            <person name="Finn R."/>
            <person name="Kale V."/>
            <person name="Holt S."/>
            <person name="Cochrane G."/>
            <person name="Meng A."/>
            <person name="Brown T."/>
            <person name="Cohen L."/>
        </authorList>
    </citation>
    <scope>NUCLEOTIDE SEQUENCE</scope>
</reference>
<evidence type="ECO:0000256" key="3">
    <source>
        <dbReference type="PROSITE-ProRule" id="PRU00221"/>
    </source>
</evidence>
<dbReference type="InterPro" id="IPR020472">
    <property type="entry name" value="WD40_PAC1"/>
</dbReference>
<dbReference type="SMART" id="SM00320">
    <property type="entry name" value="WD40"/>
    <property type="match status" value="7"/>
</dbReference>
<dbReference type="InterPro" id="IPR036322">
    <property type="entry name" value="WD40_repeat_dom_sf"/>
</dbReference>
<dbReference type="InterPro" id="IPR051488">
    <property type="entry name" value="WD_repeat_striatin"/>
</dbReference>
<feature type="repeat" description="WD" evidence="3">
    <location>
        <begin position="228"/>
        <end position="261"/>
    </location>
</feature>